<comment type="similarity">
    <text evidence="4">Belongs to the peptidase C1 family.</text>
</comment>
<dbReference type="Proteomes" id="UP000006810">
    <property type="component" value="Chromosome"/>
</dbReference>
<evidence type="ECO:0000256" key="2">
    <source>
        <dbReference type="ARBA" id="ARBA00022801"/>
    </source>
</evidence>
<keyword evidence="3 4" id="KW-0788">Thiol protease</keyword>
<name>C4XF15_MYCFP</name>
<keyword evidence="1 4" id="KW-0645">Protease</keyword>
<dbReference type="InterPro" id="IPR004134">
    <property type="entry name" value="Peptidase_C1B"/>
</dbReference>
<dbReference type="eggNOG" id="COG3579">
    <property type="taxonomic scope" value="Bacteria"/>
</dbReference>
<feature type="active site" evidence="5">
    <location>
        <position position="388"/>
    </location>
</feature>
<dbReference type="GO" id="GO:0006508">
    <property type="term" value="P:proteolysis"/>
    <property type="evidence" value="ECO:0007669"/>
    <property type="project" value="UniProtKB-KW"/>
</dbReference>
<protein>
    <recommendedName>
        <fullName evidence="4">Aminopeptidase</fullName>
    </recommendedName>
</protein>
<keyword evidence="2 4" id="KW-0378">Hydrolase</keyword>
<dbReference type="AlphaFoldDB" id="C4XF15"/>
<dbReference type="PANTHER" id="PTHR10363">
    <property type="entry name" value="BLEOMYCIN HYDROLASE"/>
    <property type="match status" value="1"/>
</dbReference>
<dbReference type="PATRIC" id="fig|496833.3.peg.899"/>
<dbReference type="Gene3D" id="3.90.70.10">
    <property type="entry name" value="Cysteine proteinases"/>
    <property type="match status" value="1"/>
</dbReference>
<dbReference type="InterPro" id="IPR000169">
    <property type="entry name" value="Pept_cys_AS"/>
</dbReference>
<dbReference type="KEGG" id="mfp:MBIO_0472"/>
<evidence type="ECO:0000313" key="7">
    <source>
        <dbReference type="Proteomes" id="UP000006810"/>
    </source>
</evidence>
<organism evidence="6 7">
    <name type="scientific">Mycoplasmopsis fermentans (strain ATCC 19989 / NBRC 14854 / NCTC 10117 / PG18)</name>
    <name type="common">Mycoplasma fermentans</name>
    <dbReference type="NCBI Taxonomy" id="496833"/>
    <lineage>
        <taxon>Bacteria</taxon>
        <taxon>Bacillati</taxon>
        <taxon>Mycoplasmatota</taxon>
        <taxon>Mycoplasmoidales</taxon>
        <taxon>Metamycoplasmataceae</taxon>
        <taxon>Mycoplasmopsis</taxon>
    </lineage>
</organism>
<accession>C4XF15</accession>
<dbReference type="Pfam" id="PF03051">
    <property type="entry name" value="Peptidase_C1_2"/>
    <property type="match status" value="1"/>
</dbReference>
<dbReference type="GO" id="GO:0043418">
    <property type="term" value="P:homocysteine catabolic process"/>
    <property type="evidence" value="ECO:0007669"/>
    <property type="project" value="TreeGrafter"/>
</dbReference>
<evidence type="ECO:0000256" key="5">
    <source>
        <dbReference type="PIRSR" id="PIRSR005700-1"/>
    </source>
</evidence>
<dbReference type="PIRSF" id="PIRSF005700">
    <property type="entry name" value="PepC"/>
    <property type="match status" value="1"/>
</dbReference>
<keyword evidence="7" id="KW-1185">Reference proteome</keyword>
<evidence type="ECO:0000313" key="6">
    <source>
        <dbReference type="EMBL" id="BAH69737.1"/>
    </source>
</evidence>
<evidence type="ECO:0000256" key="3">
    <source>
        <dbReference type="ARBA" id="ARBA00022807"/>
    </source>
</evidence>
<keyword evidence="4" id="KW-0031">Aminopeptidase</keyword>
<evidence type="ECO:0000256" key="4">
    <source>
        <dbReference type="PIRNR" id="PIRNR005700"/>
    </source>
</evidence>
<dbReference type="GO" id="GO:0005737">
    <property type="term" value="C:cytoplasm"/>
    <property type="evidence" value="ECO:0007669"/>
    <property type="project" value="TreeGrafter"/>
</dbReference>
<feature type="active site" evidence="5">
    <location>
        <position position="366"/>
    </location>
</feature>
<dbReference type="PROSITE" id="PS00139">
    <property type="entry name" value="THIOL_PROTEASE_CYS"/>
    <property type="match status" value="1"/>
</dbReference>
<dbReference type="HOGENOM" id="CLU_038600_0_1_14"/>
<dbReference type="InterPro" id="IPR038765">
    <property type="entry name" value="Papain-like_cys_pep_sf"/>
</dbReference>
<gene>
    <name evidence="6" type="ordered locus">MBIO_0472</name>
</gene>
<sequence length="443" mass="51304">MEAIMQINKKEINNLYKKYLKNSNNKLIESAVTKNGIFNASYNNDMQTKHNFEFNTEVAKAGMTNQKSSGRCWIFAGLNMLKLKATKSLNVENFEFSQNYFLFWDKLEKSNTFLQLMIDNPKLKYEDRLFAFLMEGSVSDGGYWEWVSGLIKKYGAVPKIVMPETFNSSNTHGLNTALNCQLISATKEIREAIKNKASQEVLMKIKHEALERIFEINAKSLGLPPQKFSFEYRDKYKKFIRIENVTPLEFLEKHVGTDFLNKVNLLDDPRKENPKNRLLVAKYYKSVIEEKGLESLNVTMDVIKKAVIASLKDNEPVWFDCDVDAYSDRKGGIFDIDLYEYEEMLNIKNTLTKEDRVNYRLSVQTHAMTIVGVNLDKDNNPINWEIENSWGEDVGKKGYFSMSDRWFDEYVFGVIVDPKYVDKVALKGLEKPAIELEPWDPLS</sequence>
<dbReference type="EMBL" id="AP009608">
    <property type="protein sequence ID" value="BAH69737.1"/>
    <property type="molecule type" value="Genomic_DNA"/>
</dbReference>
<dbReference type="PANTHER" id="PTHR10363:SF2">
    <property type="entry name" value="BLEOMYCIN HYDROLASE"/>
    <property type="match status" value="1"/>
</dbReference>
<reference evidence="6 7" key="1">
    <citation type="journal article" date="2009" name="Curr. Microbiol.">
        <title>Molecular cloning and expression of a novel cholinephosphotransferase involved in glycoglycerophospholipid biosynthesis of Mycoplasma fermentans.</title>
        <authorList>
            <person name="Ishida N."/>
            <person name="Irikura D."/>
            <person name="Matsuda K."/>
            <person name="Sato S."/>
            <person name="Asano K."/>
        </authorList>
    </citation>
    <scope>NUCLEOTIDE SEQUENCE [LARGE SCALE GENOMIC DNA]</scope>
    <source>
        <strain evidence="7">ATCC 19989 / NBRC 14854 / NCTC 10117 / PG18</strain>
    </source>
</reference>
<proteinExistence type="inferred from homology"/>
<dbReference type="GO" id="GO:0070005">
    <property type="term" value="F:cysteine-type aminopeptidase activity"/>
    <property type="evidence" value="ECO:0007669"/>
    <property type="project" value="InterPro"/>
</dbReference>
<feature type="active site" evidence="5">
    <location>
        <position position="72"/>
    </location>
</feature>
<dbReference type="GO" id="GO:0009636">
    <property type="term" value="P:response to toxic substance"/>
    <property type="evidence" value="ECO:0007669"/>
    <property type="project" value="TreeGrafter"/>
</dbReference>
<dbReference type="SUPFAM" id="SSF54001">
    <property type="entry name" value="Cysteine proteinases"/>
    <property type="match status" value="1"/>
</dbReference>
<dbReference type="CDD" id="cd00585">
    <property type="entry name" value="Peptidase_C1B"/>
    <property type="match status" value="1"/>
</dbReference>
<evidence type="ECO:0000256" key="1">
    <source>
        <dbReference type="ARBA" id="ARBA00022670"/>
    </source>
</evidence>